<accession>A0AAD9Q924</accession>
<gene>
    <name evidence="1" type="ORF">P5673_020823</name>
</gene>
<dbReference type="AlphaFoldDB" id="A0AAD9Q924"/>
<protein>
    <submittedName>
        <fullName evidence="1">Uncharacterized protein</fullName>
    </submittedName>
</protein>
<sequence length="85" mass="9916">MSRSVGEVKIRDLIIQVAKINPELFNCCRCIWAQELMKARGQSTQEVLFLGPNETCKFFDLAFRAISILFVPDRKRYSQVIYSFH</sequence>
<proteinExistence type="predicted"/>
<evidence type="ECO:0000313" key="2">
    <source>
        <dbReference type="Proteomes" id="UP001249851"/>
    </source>
</evidence>
<evidence type="ECO:0000313" key="1">
    <source>
        <dbReference type="EMBL" id="KAK2556979.1"/>
    </source>
</evidence>
<organism evidence="1 2">
    <name type="scientific">Acropora cervicornis</name>
    <name type="common">Staghorn coral</name>
    <dbReference type="NCBI Taxonomy" id="6130"/>
    <lineage>
        <taxon>Eukaryota</taxon>
        <taxon>Metazoa</taxon>
        <taxon>Cnidaria</taxon>
        <taxon>Anthozoa</taxon>
        <taxon>Hexacorallia</taxon>
        <taxon>Scleractinia</taxon>
        <taxon>Astrocoeniina</taxon>
        <taxon>Acroporidae</taxon>
        <taxon>Acropora</taxon>
    </lineage>
</organism>
<dbReference type="Proteomes" id="UP001249851">
    <property type="component" value="Unassembled WGS sequence"/>
</dbReference>
<comment type="caution">
    <text evidence="1">The sequence shown here is derived from an EMBL/GenBank/DDBJ whole genome shotgun (WGS) entry which is preliminary data.</text>
</comment>
<dbReference type="EMBL" id="JARQWQ010000052">
    <property type="protein sequence ID" value="KAK2556979.1"/>
    <property type="molecule type" value="Genomic_DNA"/>
</dbReference>
<name>A0AAD9Q924_ACRCE</name>
<reference evidence="1" key="2">
    <citation type="journal article" date="2023" name="Science">
        <title>Genomic signatures of disease resistance in endangered staghorn corals.</title>
        <authorList>
            <person name="Vollmer S.V."/>
            <person name="Selwyn J.D."/>
            <person name="Despard B.A."/>
            <person name="Roesel C.L."/>
        </authorList>
    </citation>
    <scope>NUCLEOTIDE SEQUENCE</scope>
    <source>
        <strain evidence="1">K2</strain>
    </source>
</reference>
<keyword evidence="2" id="KW-1185">Reference proteome</keyword>
<reference evidence="1" key="1">
    <citation type="journal article" date="2023" name="G3 (Bethesda)">
        <title>Whole genome assembly and annotation of the endangered Caribbean coral Acropora cervicornis.</title>
        <authorList>
            <person name="Selwyn J.D."/>
            <person name="Vollmer S.V."/>
        </authorList>
    </citation>
    <scope>NUCLEOTIDE SEQUENCE</scope>
    <source>
        <strain evidence="1">K2</strain>
    </source>
</reference>